<dbReference type="Proteomes" id="UP000250163">
    <property type="component" value="Chromosome MORIYA"/>
</dbReference>
<dbReference type="AlphaFoldDB" id="A0A330LP44"/>
<name>A0A330LP44_9GAMM</name>
<dbReference type="EMBL" id="LS483250">
    <property type="protein sequence ID" value="SQD78212.1"/>
    <property type="molecule type" value="Genomic_DNA"/>
</dbReference>
<evidence type="ECO:0000313" key="4">
    <source>
        <dbReference type="Proteomes" id="UP000250163"/>
    </source>
</evidence>
<dbReference type="KEGG" id="mya:MORIYA_1734"/>
<feature type="transmembrane region" description="Helical" evidence="2">
    <location>
        <begin position="28"/>
        <end position="48"/>
    </location>
</feature>
<gene>
    <name evidence="3" type="ORF">MORIYA_1734</name>
</gene>
<keyword evidence="2" id="KW-1133">Transmembrane helix</keyword>
<keyword evidence="2" id="KW-0472">Membrane</keyword>
<sequence length="77" mass="8365">MPAAVLFSLPTFAISSIAVDIFNLTGFAITVLVTASSFLTYFTLAYVYKTALKDMEKTEEKEGAVSPNNLASKKRLP</sequence>
<evidence type="ECO:0000256" key="1">
    <source>
        <dbReference type="SAM" id="MobiDB-lite"/>
    </source>
</evidence>
<protein>
    <submittedName>
        <fullName evidence="3">Uncharacterized protein</fullName>
    </submittedName>
</protein>
<reference evidence="4" key="1">
    <citation type="submission" date="2018-05" db="EMBL/GenBank/DDBJ databases">
        <authorList>
            <person name="Cea G.-C."/>
            <person name="William W."/>
        </authorList>
    </citation>
    <scope>NUCLEOTIDE SEQUENCE [LARGE SCALE GENOMIC DNA]</scope>
    <source>
        <strain evidence="4">DB21MT 5</strain>
    </source>
</reference>
<feature type="region of interest" description="Disordered" evidence="1">
    <location>
        <begin position="58"/>
        <end position="77"/>
    </location>
</feature>
<keyword evidence="2" id="KW-0812">Transmembrane</keyword>
<organism evidence="3 4">
    <name type="scientific">Moritella yayanosii</name>
    <dbReference type="NCBI Taxonomy" id="69539"/>
    <lineage>
        <taxon>Bacteria</taxon>
        <taxon>Pseudomonadati</taxon>
        <taxon>Pseudomonadota</taxon>
        <taxon>Gammaproteobacteria</taxon>
        <taxon>Alteromonadales</taxon>
        <taxon>Moritellaceae</taxon>
        <taxon>Moritella</taxon>
    </lineage>
</organism>
<keyword evidence="4" id="KW-1185">Reference proteome</keyword>
<evidence type="ECO:0000256" key="2">
    <source>
        <dbReference type="SAM" id="Phobius"/>
    </source>
</evidence>
<accession>A0A330LP44</accession>
<evidence type="ECO:0000313" key="3">
    <source>
        <dbReference type="EMBL" id="SQD78212.1"/>
    </source>
</evidence>
<proteinExistence type="predicted"/>